<reference evidence="7" key="1">
    <citation type="submission" date="2017-02" db="UniProtKB">
        <authorList>
            <consortium name="WormBaseParasite"/>
        </authorList>
    </citation>
    <scope>IDENTIFICATION</scope>
</reference>
<evidence type="ECO:0000313" key="7">
    <source>
        <dbReference type="WBParaSite" id="SMUV_0000726801-mRNA-1"/>
    </source>
</evidence>
<dbReference type="WBParaSite" id="SMUV_0000726801-mRNA-1">
    <property type="protein sequence ID" value="SMUV_0000726801-mRNA-1"/>
    <property type="gene ID" value="SMUV_0000726801"/>
</dbReference>
<feature type="compositionally biased region" description="Acidic residues" evidence="5">
    <location>
        <begin position="313"/>
        <end position="335"/>
    </location>
</feature>
<dbReference type="Pfam" id="PF04190">
    <property type="entry name" value="GET4"/>
    <property type="match status" value="1"/>
</dbReference>
<dbReference type="Proteomes" id="UP000046393">
    <property type="component" value="Unplaced"/>
</dbReference>
<feature type="compositionally biased region" description="Polar residues" evidence="5">
    <location>
        <begin position="339"/>
        <end position="350"/>
    </location>
</feature>
<comment type="similarity">
    <text evidence="2">Belongs to the GET4 family.</text>
</comment>
<dbReference type="STRING" id="451379.A0A0N5ARC5"/>
<evidence type="ECO:0000256" key="5">
    <source>
        <dbReference type="SAM" id="MobiDB-lite"/>
    </source>
</evidence>
<dbReference type="InterPro" id="IPR011990">
    <property type="entry name" value="TPR-like_helical_dom_sf"/>
</dbReference>
<protein>
    <submittedName>
        <fullName evidence="7">Golgi to ER traffic protein 4 homolog</fullName>
    </submittedName>
</protein>
<evidence type="ECO:0000256" key="3">
    <source>
        <dbReference type="ARBA" id="ARBA00022448"/>
    </source>
</evidence>
<keyword evidence="6" id="KW-1185">Reference proteome</keyword>
<organism evidence="6 7">
    <name type="scientific">Syphacia muris</name>
    <dbReference type="NCBI Taxonomy" id="451379"/>
    <lineage>
        <taxon>Eukaryota</taxon>
        <taxon>Metazoa</taxon>
        <taxon>Ecdysozoa</taxon>
        <taxon>Nematoda</taxon>
        <taxon>Chromadorea</taxon>
        <taxon>Rhabditida</taxon>
        <taxon>Spirurina</taxon>
        <taxon>Oxyuridomorpha</taxon>
        <taxon>Oxyuroidea</taxon>
        <taxon>Oxyuridae</taxon>
        <taxon>Syphacia</taxon>
    </lineage>
</organism>
<keyword evidence="4" id="KW-0963">Cytoplasm</keyword>
<dbReference type="PANTHER" id="PTHR12875">
    <property type="entry name" value="GOLGI TO ER TRAFFIC PROTEIN 4 HOMOLOG"/>
    <property type="match status" value="1"/>
</dbReference>
<comment type="subcellular location">
    <subcellularLocation>
        <location evidence="1">Cytoplasm</location>
        <location evidence="1">Cytosol</location>
    </subcellularLocation>
</comment>
<keyword evidence="3" id="KW-0813">Transport</keyword>
<evidence type="ECO:0000256" key="1">
    <source>
        <dbReference type="ARBA" id="ARBA00004514"/>
    </source>
</evidence>
<name>A0A0N5ARC5_9BILA</name>
<dbReference type="InterPro" id="IPR007317">
    <property type="entry name" value="GET4"/>
</dbReference>
<feature type="region of interest" description="Disordered" evidence="5">
    <location>
        <begin position="302"/>
        <end position="366"/>
    </location>
</feature>
<dbReference type="GO" id="GO:0071818">
    <property type="term" value="C:BAT3 complex"/>
    <property type="evidence" value="ECO:0007669"/>
    <property type="project" value="TreeGrafter"/>
</dbReference>
<dbReference type="PANTHER" id="PTHR12875:SF0">
    <property type="entry name" value="GOLGI TO ER TRAFFIC PROTEIN 4 HOMOLOG"/>
    <property type="match status" value="1"/>
</dbReference>
<dbReference type="Gene3D" id="1.25.40.10">
    <property type="entry name" value="Tetratricopeptide repeat domain"/>
    <property type="match status" value="1"/>
</dbReference>
<dbReference type="GO" id="GO:0045048">
    <property type="term" value="P:protein insertion into ER membrane"/>
    <property type="evidence" value="ECO:0007669"/>
    <property type="project" value="InterPro"/>
</dbReference>
<proteinExistence type="inferred from homology"/>
<evidence type="ECO:0000256" key="4">
    <source>
        <dbReference type="ARBA" id="ARBA00022490"/>
    </source>
</evidence>
<dbReference type="AlphaFoldDB" id="A0A0N5ARC5"/>
<dbReference type="FunFam" id="1.25.40.10:FF:000060">
    <property type="entry name" value="Golgi to ER traffic protein 4 homolog"/>
    <property type="match status" value="1"/>
</dbReference>
<evidence type="ECO:0000256" key="2">
    <source>
        <dbReference type="ARBA" id="ARBA00005351"/>
    </source>
</evidence>
<sequence>MSKIEKLEKRISDCFENTNYYEAHQLYRTLYFRLSTHQEWDELQRILCDGILKLVEVNEHESAIDLGELYIEVMTKAETPVNSESLEKFEKLFTSLFPKKERNENQWKQGTDQKSRFLAQAVKWSMSVSEKKRYKQKGHADLHGCIAKVLWNNGDYGGARNHFMLSDEPEEFAKFLVDYQQKDGCGNEKDLFAVQAVLQLLCNRRPRTASLVLVNYCKDHPSISDKPPYNFPLLNFARYLILVIRAKKVEMFTRLIETYDFHRDPSFTRYLDKIGQVYLGVPAPQKQSDFLGNLLKGLVGSSQTAGNSSSEGTTEEISEDELFQDTEDEEKEELEQLLNTSAAAEGNYSSAGCPVPLQTTDDMELD</sequence>
<accession>A0A0N5ARC5</accession>
<evidence type="ECO:0000313" key="6">
    <source>
        <dbReference type="Proteomes" id="UP000046393"/>
    </source>
</evidence>